<dbReference type="Pfam" id="PF16094">
    <property type="entry name" value="PAC1"/>
    <property type="match status" value="1"/>
</dbReference>
<keyword evidence="3" id="KW-0143">Chaperone</keyword>
<comment type="caution">
    <text evidence="4">The sequence shown here is derived from an EMBL/GenBank/DDBJ whole genome shotgun (WGS) entry which is preliminary data.</text>
</comment>
<dbReference type="Proteomes" id="UP001642540">
    <property type="component" value="Unassembled WGS sequence"/>
</dbReference>
<dbReference type="PANTHER" id="PTHR15069">
    <property type="entry name" value="PROTEASOME ASSEMBLY CHAPERONE 1"/>
    <property type="match status" value="1"/>
</dbReference>
<gene>
    <name evidence="4" type="ORF">ODALV1_LOCUS21193</name>
</gene>
<dbReference type="EMBL" id="CAXLJM020000069">
    <property type="protein sequence ID" value="CAL8125930.1"/>
    <property type="molecule type" value="Genomic_DNA"/>
</dbReference>
<comment type="similarity">
    <text evidence="1">Belongs to the PSMG1 family.</text>
</comment>
<protein>
    <recommendedName>
        <fullName evidence="2">Proteasome assembly chaperone 1</fullName>
    </recommendedName>
</protein>
<evidence type="ECO:0000256" key="1">
    <source>
        <dbReference type="ARBA" id="ARBA00005261"/>
    </source>
</evidence>
<organism evidence="4 5">
    <name type="scientific">Orchesella dallaii</name>
    <dbReference type="NCBI Taxonomy" id="48710"/>
    <lineage>
        <taxon>Eukaryota</taxon>
        <taxon>Metazoa</taxon>
        <taxon>Ecdysozoa</taxon>
        <taxon>Arthropoda</taxon>
        <taxon>Hexapoda</taxon>
        <taxon>Collembola</taxon>
        <taxon>Entomobryomorpha</taxon>
        <taxon>Entomobryoidea</taxon>
        <taxon>Orchesellidae</taxon>
        <taxon>Orchesellinae</taxon>
        <taxon>Orchesella</taxon>
    </lineage>
</organism>
<evidence type="ECO:0000256" key="2">
    <source>
        <dbReference type="ARBA" id="ARBA00019180"/>
    </source>
</evidence>
<evidence type="ECO:0000313" key="5">
    <source>
        <dbReference type="Proteomes" id="UP001642540"/>
    </source>
</evidence>
<sequence>MVATFGEVVYESSRAFADDEEEEFEALTGLSFEVEKTSVAQSLLKESNPAAGPVFCAFVGKVAVGFGDGFINNKSGFDLLAEVNMVGQGENVVDIYLNRPKKKTVAQLYYKAKDKNHPLIFALFNTHGVPRFWANEIVSKVTEFIEASSRILVFHSDTLAYYQSDESCEGKVFYVASSKCSRENIPTGAVALAPPNVIGGIGAAVLMHGEMTDKPALLLANYGENELVDSISLQPFSAIVKKGSTDSNSFGLLQIFAQLELTISQSAKSNINPVAISNLYI</sequence>
<keyword evidence="5" id="KW-1185">Reference proteome</keyword>
<proteinExistence type="inferred from homology"/>
<dbReference type="PANTHER" id="PTHR15069:SF1">
    <property type="entry name" value="PROTEASOME ASSEMBLY CHAPERONE 1"/>
    <property type="match status" value="1"/>
</dbReference>
<reference evidence="4 5" key="1">
    <citation type="submission" date="2024-08" db="EMBL/GenBank/DDBJ databases">
        <authorList>
            <person name="Cucini C."/>
            <person name="Frati F."/>
        </authorList>
    </citation>
    <scope>NUCLEOTIDE SEQUENCE [LARGE SCALE GENOMIC DNA]</scope>
</reference>
<name>A0ABP1RD44_9HEXA</name>
<evidence type="ECO:0000256" key="3">
    <source>
        <dbReference type="ARBA" id="ARBA00023186"/>
    </source>
</evidence>
<accession>A0ABP1RD44</accession>
<evidence type="ECO:0000313" key="4">
    <source>
        <dbReference type="EMBL" id="CAL8125930.1"/>
    </source>
</evidence>
<dbReference type="InterPro" id="IPR016565">
    <property type="entry name" value="Proteasome_assmbl_chp_1"/>
</dbReference>